<evidence type="ECO:0000256" key="3">
    <source>
        <dbReference type="ARBA" id="ARBA00022692"/>
    </source>
</evidence>
<dbReference type="RefSeq" id="XP_022095751.1">
    <property type="nucleotide sequence ID" value="XM_022240059.1"/>
</dbReference>
<proteinExistence type="inferred from homology"/>
<dbReference type="Proteomes" id="UP000694845">
    <property type="component" value="Unplaced"/>
</dbReference>
<sequence>MNTNYPPPAYVAQPSGQQQLVMTQPAPSVVVNQSREGSWKTITSTGITQVVLGSLTIIFGIVNQTALKNYYRNDIGSPIWCGLLFYVVAGILGIVSGKKRSRGVAIAYMVMSILASLSAICVIGFSAAGLTFVNGYYCRYHYFYTDVCDLKKAFIGVYATLILLAVVEFVISIIGASMTCSPLCATTPVTHTVIQYQVPQQMMVAGQPQGTVVYNTGQPIGAYQVQQGQYPQAPPTDQHQYQELAK</sequence>
<dbReference type="InterPro" id="IPR030417">
    <property type="entry name" value="MS4A"/>
</dbReference>
<dbReference type="AlphaFoldDB" id="A0A8B7YWT5"/>
<keyword evidence="4 6" id="KW-1133">Transmembrane helix</keyword>
<evidence type="ECO:0000313" key="7">
    <source>
        <dbReference type="Proteomes" id="UP000694845"/>
    </source>
</evidence>
<evidence type="ECO:0000256" key="1">
    <source>
        <dbReference type="ARBA" id="ARBA00004141"/>
    </source>
</evidence>
<dbReference type="PANTHER" id="PTHR23320:SF165">
    <property type="entry name" value="MARVEL DOMAIN-CONTAINING PROTEIN"/>
    <property type="match status" value="1"/>
</dbReference>
<dbReference type="GeneID" id="110981981"/>
<evidence type="ECO:0000256" key="6">
    <source>
        <dbReference type="SAM" id="Phobius"/>
    </source>
</evidence>
<feature type="transmembrane region" description="Helical" evidence="6">
    <location>
        <begin position="42"/>
        <end position="63"/>
    </location>
</feature>
<evidence type="ECO:0000256" key="5">
    <source>
        <dbReference type="ARBA" id="ARBA00023136"/>
    </source>
</evidence>
<comment type="subcellular location">
    <subcellularLocation>
        <location evidence="1">Membrane</location>
        <topology evidence="1">Multi-pass membrane protein</topology>
    </subcellularLocation>
</comment>
<name>A0A8B7YWT5_ACAPL</name>
<organism evidence="7 8">
    <name type="scientific">Acanthaster planci</name>
    <name type="common">Crown-of-thorns starfish</name>
    <dbReference type="NCBI Taxonomy" id="133434"/>
    <lineage>
        <taxon>Eukaryota</taxon>
        <taxon>Metazoa</taxon>
        <taxon>Echinodermata</taxon>
        <taxon>Eleutherozoa</taxon>
        <taxon>Asterozoa</taxon>
        <taxon>Asteroidea</taxon>
        <taxon>Valvatacea</taxon>
        <taxon>Valvatida</taxon>
        <taxon>Acanthasteridae</taxon>
        <taxon>Acanthaster</taxon>
    </lineage>
</organism>
<dbReference type="GO" id="GO:0016020">
    <property type="term" value="C:membrane"/>
    <property type="evidence" value="ECO:0007669"/>
    <property type="project" value="UniProtKB-SubCell"/>
</dbReference>
<gene>
    <name evidence="8" type="primary">LOC110981981</name>
</gene>
<evidence type="ECO:0000256" key="2">
    <source>
        <dbReference type="ARBA" id="ARBA00009565"/>
    </source>
</evidence>
<dbReference type="OMA" id="DSICEYN"/>
<protein>
    <submittedName>
        <fullName evidence="8">Uncharacterized protein LOC110981981</fullName>
    </submittedName>
</protein>
<dbReference type="InterPro" id="IPR007237">
    <property type="entry name" value="CD20-like"/>
</dbReference>
<evidence type="ECO:0000313" key="8">
    <source>
        <dbReference type="RefSeq" id="XP_022095751.1"/>
    </source>
</evidence>
<dbReference type="PANTHER" id="PTHR23320">
    <property type="entry name" value="MEMBRANE-SPANNING 4-DOMAINS SUBFAMILY A MS4A -RELATED"/>
    <property type="match status" value="1"/>
</dbReference>
<dbReference type="KEGG" id="aplc:110981981"/>
<keyword evidence="5 6" id="KW-0472">Membrane</keyword>
<feature type="transmembrane region" description="Helical" evidence="6">
    <location>
        <begin position="153"/>
        <end position="174"/>
    </location>
</feature>
<reference evidence="8" key="1">
    <citation type="submission" date="2025-08" db="UniProtKB">
        <authorList>
            <consortium name="RefSeq"/>
        </authorList>
    </citation>
    <scope>IDENTIFICATION</scope>
</reference>
<evidence type="ECO:0000256" key="4">
    <source>
        <dbReference type="ARBA" id="ARBA00022989"/>
    </source>
</evidence>
<keyword evidence="7" id="KW-1185">Reference proteome</keyword>
<dbReference type="OrthoDB" id="10071849at2759"/>
<feature type="transmembrane region" description="Helical" evidence="6">
    <location>
        <begin position="107"/>
        <end position="133"/>
    </location>
</feature>
<comment type="similarity">
    <text evidence="2">Belongs to the MS4A family.</text>
</comment>
<feature type="transmembrane region" description="Helical" evidence="6">
    <location>
        <begin position="75"/>
        <end position="95"/>
    </location>
</feature>
<accession>A0A8B7YWT5</accession>
<keyword evidence="3 6" id="KW-0812">Transmembrane</keyword>
<dbReference type="Pfam" id="PF04103">
    <property type="entry name" value="CD20"/>
    <property type="match status" value="1"/>
</dbReference>